<sequence>MRNRYPKLFQFLGCYFHQDWMCDSSDPDGIIKTYIADSAPQNIKIIKEEISTLLAMNLDEANLREFIMDKMPCNYCYWLDWESAEAWLNHILEILSSDNADLDEC</sequence>
<dbReference type="InterPro" id="IPR041129">
    <property type="entry name" value="CdiI_2"/>
</dbReference>
<feature type="domain" description="CdiI immunity protein" evidence="1">
    <location>
        <begin position="4"/>
        <end position="93"/>
    </location>
</feature>
<evidence type="ECO:0000313" key="3">
    <source>
        <dbReference type="Proteomes" id="UP000251666"/>
    </source>
</evidence>
<protein>
    <recommendedName>
        <fullName evidence="1">CdiI immunity protein domain-containing protein</fullName>
    </recommendedName>
</protein>
<dbReference type="CDD" id="cd20687">
    <property type="entry name" value="CdiI_Ykris-like"/>
    <property type="match status" value="1"/>
</dbReference>
<evidence type="ECO:0000313" key="2">
    <source>
        <dbReference type="EMBL" id="AXA63134.1"/>
    </source>
</evidence>
<organism evidence="2 3">
    <name type="scientific">Pseudomonas thivervalensis</name>
    <dbReference type="NCBI Taxonomy" id="86265"/>
    <lineage>
        <taxon>Bacteria</taxon>
        <taxon>Pseudomonadati</taxon>
        <taxon>Pseudomonadota</taxon>
        <taxon>Gammaproteobacteria</taxon>
        <taxon>Pseudomonadales</taxon>
        <taxon>Pseudomonadaceae</taxon>
        <taxon>Pseudomonas</taxon>
    </lineage>
</organism>
<dbReference type="Pfam" id="PF18593">
    <property type="entry name" value="CdiI_2"/>
    <property type="match status" value="1"/>
</dbReference>
<proteinExistence type="predicted"/>
<dbReference type="KEGG" id="pthv:CE140_24680"/>
<dbReference type="EMBL" id="CP022202">
    <property type="protein sequence ID" value="AXA63134.1"/>
    <property type="molecule type" value="Genomic_DNA"/>
</dbReference>
<gene>
    <name evidence="2" type="ORF">CEQ51_24680</name>
</gene>
<accession>A0A2Z4ZYF4</accession>
<dbReference type="Proteomes" id="UP000251666">
    <property type="component" value="Chromosome"/>
</dbReference>
<name>A0A2Z4ZYF4_9PSED</name>
<keyword evidence="3" id="KW-1185">Reference proteome</keyword>
<reference evidence="3" key="1">
    <citation type="journal article" date="2021" name="Front. Microbiol.">
        <title>Genomic Analysis of the 1-Aminocyclopropane-1-Carboxylate Deaminase-Producing Pseudomonas thivervalensis SC5 Reveals Its Multifaceted Roles in Soil and in Beneficial Interactions With Plants.</title>
        <authorList>
            <person name="Nascimento F.X."/>
            <person name="Uron P."/>
            <person name="Glick B.R."/>
            <person name="Giachini A."/>
            <person name="Rossi M.J."/>
        </authorList>
    </citation>
    <scope>NUCLEOTIDE SEQUENCE [LARGE SCALE GENOMIC DNA]</scope>
    <source>
        <strain evidence="3">PLM3</strain>
    </source>
</reference>
<dbReference type="AlphaFoldDB" id="A0A2Z4ZYF4"/>
<dbReference type="RefSeq" id="WP_208665812.1">
    <property type="nucleotide sequence ID" value="NZ_CP022201.1"/>
</dbReference>
<evidence type="ECO:0000259" key="1">
    <source>
        <dbReference type="Pfam" id="PF18593"/>
    </source>
</evidence>